<dbReference type="SUPFAM" id="SSF111369">
    <property type="entry name" value="HlyD-like secretion proteins"/>
    <property type="match status" value="2"/>
</dbReference>
<dbReference type="EMBL" id="RAWB01000075">
    <property type="protein sequence ID" value="RKH62695.1"/>
    <property type="molecule type" value="Genomic_DNA"/>
</dbReference>
<organism evidence="8 9">
    <name type="scientific">Corallococcus llansteffanensis</name>
    <dbReference type="NCBI Taxonomy" id="2316731"/>
    <lineage>
        <taxon>Bacteria</taxon>
        <taxon>Pseudomonadati</taxon>
        <taxon>Myxococcota</taxon>
        <taxon>Myxococcia</taxon>
        <taxon>Myxococcales</taxon>
        <taxon>Cystobacterineae</taxon>
        <taxon>Myxococcaceae</taxon>
        <taxon>Corallococcus</taxon>
    </lineage>
</organism>
<keyword evidence="2" id="KW-0812">Transmembrane</keyword>
<evidence type="ECO:0000256" key="4">
    <source>
        <dbReference type="ARBA" id="ARBA00023136"/>
    </source>
</evidence>
<gene>
    <name evidence="8" type="ORF">D7V93_09720</name>
</gene>
<dbReference type="InterPro" id="IPR058634">
    <property type="entry name" value="AaeA-lik-b-barrel"/>
</dbReference>
<dbReference type="AlphaFoldDB" id="A0A3A8Q910"/>
<dbReference type="Gene3D" id="2.40.50.100">
    <property type="match status" value="1"/>
</dbReference>
<keyword evidence="9" id="KW-1185">Reference proteome</keyword>
<dbReference type="RefSeq" id="WP_120643124.1">
    <property type="nucleotide sequence ID" value="NZ_RAWB01000075.1"/>
</dbReference>
<keyword evidence="5" id="KW-0175">Coiled coil</keyword>
<dbReference type="Pfam" id="PF25963">
    <property type="entry name" value="Beta-barrel_AAEA"/>
    <property type="match status" value="1"/>
</dbReference>
<evidence type="ECO:0000256" key="6">
    <source>
        <dbReference type="SAM" id="MobiDB-lite"/>
    </source>
</evidence>
<dbReference type="GO" id="GO:0055085">
    <property type="term" value="P:transmembrane transport"/>
    <property type="evidence" value="ECO:0007669"/>
    <property type="project" value="InterPro"/>
</dbReference>
<dbReference type="InterPro" id="IPR050739">
    <property type="entry name" value="MFP"/>
</dbReference>
<sequence length="406" mass="42857">MSAVAALPSSPDSSAPAVKERRRTPLLMGAMAVGAGLLAGGWYLLHLGQQTTDDAQAEGRVMNVASRVAGQVRRVPVVDNQRVEAGEVLVELDPEDFAARLAAARADLAAARASSDSAKAALALTERTAPASLTQAEGGLTSATSSLESAKAAIAQADAEITAAESRQLFAATNLRRARTLFEQKALAQADVDLRQTELDAADAQLEQARARRMSAGAAVTGSNGGVTLARGRLTAAQTTTEQLAAARAVLALAEARVQQAEAAVRLAELNLSYTTVRAARSGVVSRRSVEEGQTVGPERSLMAIVPRDDVWVVANFKEDQLERVRPGQRARVRFDMFGRREFPGHVESLSHGTGSRFALLPPDNASGNFVKVVQRVPVLIRLDGPPDVELRPGMSAEATVYTDAP</sequence>
<dbReference type="PRINTS" id="PR01490">
    <property type="entry name" value="RTXTOXIND"/>
</dbReference>
<comment type="caution">
    <text evidence="8">The sequence shown here is derived from an EMBL/GenBank/DDBJ whole genome shotgun (WGS) entry which is preliminary data.</text>
</comment>
<protein>
    <submittedName>
        <fullName evidence="8">HlyD family secretion protein</fullName>
    </submittedName>
</protein>
<evidence type="ECO:0000256" key="1">
    <source>
        <dbReference type="ARBA" id="ARBA00004167"/>
    </source>
</evidence>
<feature type="coiled-coil region" evidence="5">
    <location>
        <begin position="140"/>
        <end position="212"/>
    </location>
</feature>
<feature type="domain" description="p-hydroxybenzoic acid efflux pump subunit AaeA-like beta-barrel" evidence="7">
    <location>
        <begin position="312"/>
        <end position="399"/>
    </location>
</feature>
<evidence type="ECO:0000256" key="5">
    <source>
        <dbReference type="SAM" id="Coils"/>
    </source>
</evidence>
<evidence type="ECO:0000259" key="7">
    <source>
        <dbReference type="Pfam" id="PF25963"/>
    </source>
</evidence>
<dbReference type="GO" id="GO:0016020">
    <property type="term" value="C:membrane"/>
    <property type="evidence" value="ECO:0007669"/>
    <property type="project" value="UniProtKB-SubCell"/>
</dbReference>
<feature type="compositionally biased region" description="Low complexity" evidence="6">
    <location>
        <begin position="1"/>
        <end position="17"/>
    </location>
</feature>
<evidence type="ECO:0000256" key="3">
    <source>
        <dbReference type="ARBA" id="ARBA00022989"/>
    </source>
</evidence>
<reference evidence="9" key="1">
    <citation type="submission" date="2018-09" db="EMBL/GenBank/DDBJ databases">
        <authorList>
            <person name="Livingstone P.G."/>
            <person name="Whitworth D.E."/>
        </authorList>
    </citation>
    <scope>NUCLEOTIDE SEQUENCE [LARGE SCALE GENOMIC DNA]</scope>
    <source>
        <strain evidence="9">CA051B</strain>
    </source>
</reference>
<dbReference type="Gene3D" id="2.40.30.170">
    <property type="match status" value="1"/>
</dbReference>
<feature type="coiled-coil region" evidence="5">
    <location>
        <begin position="244"/>
        <end position="271"/>
    </location>
</feature>
<keyword evidence="3" id="KW-1133">Transmembrane helix</keyword>
<dbReference type="PANTHER" id="PTHR30386">
    <property type="entry name" value="MEMBRANE FUSION SUBUNIT OF EMRAB-TOLC MULTIDRUG EFFLUX PUMP"/>
    <property type="match status" value="1"/>
</dbReference>
<dbReference type="Proteomes" id="UP000272888">
    <property type="component" value="Unassembled WGS sequence"/>
</dbReference>
<comment type="subcellular location">
    <subcellularLocation>
        <location evidence="1">Membrane</location>
        <topology evidence="1">Single-pass membrane protein</topology>
    </subcellularLocation>
</comment>
<keyword evidence="4" id="KW-0472">Membrane</keyword>
<accession>A0A3A8Q910</accession>
<proteinExistence type="predicted"/>
<name>A0A3A8Q910_9BACT</name>
<dbReference type="PANTHER" id="PTHR30386:SF26">
    <property type="entry name" value="TRANSPORT PROTEIN COMB"/>
    <property type="match status" value="1"/>
</dbReference>
<evidence type="ECO:0000313" key="9">
    <source>
        <dbReference type="Proteomes" id="UP000272888"/>
    </source>
</evidence>
<dbReference type="Gene3D" id="1.10.287.470">
    <property type="entry name" value="Helix hairpin bin"/>
    <property type="match status" value="1"/>
</dbReference>
<evidence type="ECO:0000313" key="8">
    <source>
        <dbReference type="EMBL" id="RKH62695.1"/>
    </source>
</evidence>
<evidence type="ECO:0000256" key="2">
    <source>
        <dbReference type="ARBA" id="ARBA00022692"/>
    </source>
</evidence>
<feature type="region of interest" description="Disordered" evidence="6">
    <location>
        <begin position="1"/>
        <end position="20"/>
    </location>
</feature>